<accession>A0A4U8SFB3</accession>
<dbReference type="HAMAP" id="MF_00137">
    <property type="entry name" value="SAICAR_synth"/>
    <property type="match status" value="1"/>
</dbReference>
<organism evidence="10 13">
    <name type="scientific">Helicobacter trogontum</name>
    <dbReference type="NCBI Taxonomy" id="50960"/>
    <lineage>
        <taxon>Bacteria</taxon>
        <taxon>Pseudomonadati</taxon>
        <taxon>Campylobacterota</taxon>
        <taxon>Epsilonproteobacteria</taxon>
        <taxon>Campylobacterales</taxon>
        <taxon>Helicobacteraceae</taxon>
        <taxon>Helicobacter</taxon>
    </lineage>
</organism>
<dbReference type="STRING" id="50960.LS81_11065"/>
<dbReference type="Gene3D" id="3.30.470.20">
    <property type="entry name" value="ATP-grasp fold, B domain"/>
    <property type="match status" value="1"/>
</dbReference>
<gene>
    <name evidence="8" type="primary">purC</name>
    <name evidence="11" type="ORF">LS80_002755</name>
    <name evidence="10" type="ORF">LS81_000675</name>
</gene>
<dbReference type="EC" id="6.3.2.6" evidence="8"/>
<dbReference type="PROSITE" id="PS01057">
    <property type="entry name" value="SAICAR_SYNTHETASE_1"/>
    <property type="match status" value="1"/>
</dbReference>
<evidence type="ECO:0000313" key="11">
    <source>
        <dbReference type="EMBL" id="TLD98935.1"/>
    </source>
</evidence>
<dbReference type="Pfam" id="PF01259">
    <property type="entry name" value="SAICAR_synt"/>
    <property type="match status" value="1"/>
</dbReference>
<comment type="catalytic activity">
    <reaction evidence="7 8">
        <text>5-amino-1-(5-phospho-D-ribosyl)imidazole-4-carboxylate + L-aspartate + ATP = (2S)-2-[5-amino-1-(5-phospho-beta-D-ribosyl)imidazole-4-carboxamido]succinate + ADP + phosphate + 2 H(+)</text>
        <dbReference type="Rhea" id="RHEA:22628"/>
        <dbReference type="ChEBI" id="CHEBI:15378"/>
        <dbReference type="ChEBI" id="CHEBI:29991"/>
        <dbReference type="ChEBI" id="CHEBI:30616"/>
        <dbReference type="ChEBI" id="CHEBI:43474"/>
        <dbReference type="ChEBI" id="CHEBI:58443"/>
        <dbReference type="ChEBI" id="CHEBI:77657"/>
        <dbReference type="ChEBI" id="CHEBI:456216"/>
        <dbReference type="EC" id="6.3.2.6"/>
    </reaction>
</comment>
<dbReference type="GO" id="GO:0004639">
    <property type="term" value="F:phosphoribosylaminoimidazolesuccinocarboxamide synthase activity"/>
    <property type="evidence" value="ECO:0007669"/>
    <property type="project" value="UniProtKB-UniRule"/>
</dbReference>
<evidence type="ECO:0000256" key="2">
    <source>
        <dbReference type="ARBA" id="ARBA00010190"/>
    </source>
</evidence>
<dbReference type="InterPro" id="IPR050089">
    <property type="entry name" value="SAICAR_synthetase"/>
</dbReference>
<evidence type="ECO:0000256" key="4">
    <source>
        <dbReference type="ARBA" id="ARBA00022741"/>
    </source>
</evidence>
<dbReference type="Proteomes" id="UP000029878">
    <property type="component" value="Unassembled WGS sequence"/>
</dbReference>
<dbReference type="NCBIfam" id="TIGR00081">
    <property type="entry name" value="purC"/>
    <property type="match status" value="1"/>
</dbReference>
<dbReference type="GO" id="GO:0009236">
    <property type="term" value="P:cobalamin biosynthetic process"/>
    <property type="evidence" value="ECO:0007669"/>
    <property type="project" value="InterPro"/>
</dbReference>
<keyword evidence="6 8" id="KW-0067">ATP-binding</keyword>
<sequence length="257" mass="29334">MENMITQENEFLQENLVEANLLYEGKGKKLYKTTLDNTLLAAFKDDLTAFNAQKRSSEEGKGSLNCQISTQIFMLLESRDVKTHFIQTLQDKYMLCKKLEIIPIEVVVRNIATGSLSKRLGIAESLNIKETLLGAPLVEFYYKDDSLNDPIITDSHCLLMGLANIHEIEKLKELALQVNEILKEYFDKASLRLIDFKLEFGRDSSGNILLADEISPDSCRLWDKTTNKKMDKDIFRQNLGNVTNAYKEVLSRLAEIK</sequence>
<dbReference type="InterPro" id="IPR028923">
    <property type="entry name" value="SAICAR_synt/ADE2_N"/>
</dbReference>
<evidence type="ECO:0000256" key="5">
    <source>
        <dbReference type="ARBA" id="ARBA00022755"/>
    </source>
</evidence>
<dbReference type="InterPro" id="IPR018236">
    <property type="entry name" value="SAICAR_synthetase_CS"/>
</dbReference>
<dbReference type="GO" id="GO:0006189">
    <property type="term" value="P:'de novo' IMP biosynthetic process"/>
    <property type="evidence" value="ECO:0007669"/>
    <property type="project" value="UniProtKB-UniRule"/>
</dbReference>
<proteinExistence type="inferred from homology"/>
<comment type="similarity">
    <text evidence="2 8">Belongs to the SAICAR synthetase family.</text>
</comment>
<dbReference type="EMBL" id="JRPL02000001">
    <property type="protein sequence ID" value="TLD84908.1"/>
    <property type="molecule type" value="Genomic_DNA"/>
</dbReference>
<feature type="domain" description="SAICAR synthetase/ADE2 N-terminal" evidence="9">
    <location>
        <begin position="21"/>
        <end position="252"/>
    </location>
</feature>
<keyword evidence="5 8" id="KW-0658">Purine biosynthesis</keyword>
<keyword evidence="4 8" id="KW-0547">Nucleotide-binding</keyword>
<dbReference type="AlphaFoldDB" id="A0A4U8SFB3"/>
<dbReference type="Proteomes" id="UP000029861">
    <property type="component" value="Unassembled WGS sequence"/>
</dbReference>
<reference evidence="11" key="2">
    <citation type="submission" date="2018-04" db="EMBL/GenBank/DDBJ databases">
        <authorList>
            <person name="Sheh A."/>
            <person name="Shen Z."/>
            <person name="Mannion A.J."/>
            <person name="Fox J.G."/>
        </authorList>
    </citation>
    <scope>NUCLEOTIDE SEQUENCE</scope>
    <source>
        <strain evidence="11">ATCC 49310</strain>
    </source>
</reference>
<evidence type="ECO:0000313" key="13">
    <source>
        <dbReference type="Proteomes" id="UP000029878"/>
    </source>
</evidence>
<dbReference type="InterPro" id="IPR033934">
    <property type="entry name" value="SAICAR_synt_PurC"/>
</dbReference>
<comment type="pathway">
    <text evidence="1 8">Purine metabolism; IMP biosynthesis via de novo pathway; 5-amino-1-(5-phospho-D-ribosyl)imidazole-4-carboxamide from 5-amino-1-(5-phospho-D-ribosyl)imidazole-4-carboxylate: step 1/2.</text>
</comment>
<evidence type="ECO:0000256" key="3">
    <source>
        <dbReference type="ARBA" id="ARBA00022598"/>
    </source>
</evidence>
<comment type="caution">
    <text evidence="10">The sequence shown here is derived from an EMBL/GenBank/DDBJ whole genome shotgun (WGS) entry which is preliminary data.</text>
</comment>
<dbReference type="UniPathway" id="UPA00074">
    <property type="reaction ID" value="UER00131"/>
</dbReference>
<evidence type="ECO:0000313" key="10">
    <source>
        <dbReference type="EMBL" id="TLD84908.1"/>
    </source>
</evidence>
<dbReference type="Gene3D" id="3.30.200.20">
    <property type="entry name" value="Phosphorylase Kinase, domain 1"/>
    <property type="match status" value="1"/>
</dbReference>
<evidence type="ECO:0000256" key="7">
    <source>
        <dbReference type="ARBA" id="ARBA00048475"/>
    </source>
</evidence>
<protein>
    <recommendedName>
        <fullName evidence="8">Phosphoribosylaminoimidazole-succinocarboxamide synthase</fullName>
        <ecNumber evidence="8">6.3.2.6</ecNumber>
    </recommendedName>
    <alternativeName>
        <fullName evidence="8">SAICAR synthetase</fullName>
    </alternativeName>
</protein>
<dbReference type="SUPFAM" id="SSF56104">
    <property type="entry name" value="SAICAR synthase-like"/>
    <property type="match status" value="1"/>
</dbReference>
<dbReference type="CDD" id="cd01415">
    <property type="entry name" value="SAICAR_synt_PurC"/>
    <property type="match status" value="1"/>
</dbReference>
<dbReference type="PANTHER" id="PTHR43599:SF3">
    <property type="entry name" value="SI:DKEY-6E2.2"/>
    <property type="match status" value="1"/>
</dbReference>
<dbReference type="EMBL" id="JRPK02000006">
    <property type="protein sequence ID" value="TLD98935.1"/>
    <property type="molecule type" value="Genomic_DNA"/>
</dbReference>
<keyword evidence="3 8" id="KW-0436">Ligase</keyword>
<evidence type="ECO:0000256" key="6">
    <source>
        <dbReference type="ARBA" id="ARBA00022840"/>
    </source>
</evidence>
<dbReference type="GO" id="GO:0005524">
    <property type="term" value="F:ATP binding"/>
    <property type="evidence" value="ECO:0007669"/>
    <property type="project" value="UniProtKB-KW"/>
</dbReference>
<evidence type="ECO:0000256" key="8">
    <source>
        <dbReference type="HAMAP-Rule" id="MF_00137"/>
    </source>
</evidence>
<name>A0A4U8SFB3_9HELI</name>
<dbReference type="PANTHER" id="PTHR43599">
    <property type="entry name" value="MULTIFUNCTIONAL PROTEIN ADE2"/>
    <property type="match status" value="1"/>
</dbReference>
<evidence type="ECO:0000313" key="12">
    <source>
        <dbReference type="Proteomes" id="UP000029861"/>
    </source>
</evidence>
<dbReference type="FunFam" id="3.30.470.20:FF:000006">
    <property type="entry name" value="Phosphoribosylaminoimidazole-succinocarboxamide synthase"/>
    <property type="match status" value="1"/>
</dbReference>
<dbReference type="InterPro" id="IPR001636">
    <property type="entry name" value="SAICAR_synth"/>
</dbReference>
<dbReference type="RefSeq" id="WP_081955997.1">
    <property type="nucleotide sequence ID" value="NZ_FZNF01000004.1"/>
</dbReference>
<evidence type="ECO:0000256" key="1">
    <source>
        <dbReference type="ARBA" id="ARBA00004672"/>
    </source>
</evidence>
<dbReference type="PROSITE" id="PS01058">
    <property type="entry name" value="SAICAR_SYNTHETASE_2"/>
    <property type="match status" value="1"/>
</dbReference>
<reference evidence="12 13" key="1">
    <citation type="journal article" date="2014" name="Genome Announc.">
        <title>Draft genome sequences of eight enterohepatic helicobacter species isolated from both laboratory and wild rodents.</title>
        <authorList>
            <person name="Sheh A."/>
            <person name="Shen Z."/>
            <person name="Fox J.G."/>
        </authorList>
    </citation>
    <scope>NUCLEOTIDE SEQUENCE [LARGE SCALE GENOMIC DNA]</scope>
    <source>
        <strain evidence="11 12">ATCC 49310</strain>
        <strain evidence="10 13">ATCC 700114</strain>
    </source>
</reference>
<evidence type="ECO:0000259" key="9">
    <source>
        <dbReference type="Pfam" id="PF01259"/>
    </source>
</evidence>
<dbReference type="OrthoDB" id="9801549at2"/>